<dbReference type="InterPro" id="IPR004839">
    <property type="entry name" value="Aminotransferase_I/II_large"/>
</dbReference>
<dbReference type="AlphaFoldDB" id="A0A7S3LN79"/>
<dbReference type="EMBL" id="HBIN01009210">
    <property type="protein sequence ID" value="CAE0436586.1"/>
    <property type="molecule type" value="Transcribed_RNA"/>
</dbReference>
<proteinExistence type="predicted"/>
<evidence type="ECO:0000313" key="2">
    <source>
        <dbReference type="EMBL" id="CAE0436586.1"/>
    </source>
</evidence>
<accession>A0A7S3LN79</accession>
<protein>
    <recommendedName>
        <fullName evidence="1">Aminotransferase class I/classII large domain-containing protein</fullName>
    </recommendedName>
</protein>
<dbReference type="Gene3D" id="3.90.1150.10">
    <property type="entry name" value="Aspartate Aminotransferase, domain 1"/>
    <property type="match status" value="1"/>
</dbReference>
<dbReference type="InterPro" id="IPR015421">
    <property type="entry name" value="PyrdxlP-dep_Trfase_major"/>
</dbReference>
<dbReference type="InterPro" id="IPR015422">
    <property type="entry name" value="PyrdxlP-dep_Trfase_small"/>
</dbReference>
<dbReference type="GO" id="GO:0047536">
    <property type="term" value="F:2-aminoadipate transaminase activity"/>
    <property type="evidence" value="ECO:0007669"/>
    <property type="project" value="TreeGrafter"/>
</dbReference>
<gene>
    <name evidence="2" type="ORF">ASTO00021_LOCUS6846</name>
</gene>
<dbReference type="CDD" id="cd00609">
    <property type="entry name" value="AAT_like"/>
    <property type="match status" value="1"/>
</dbReference>
<dbReference type="PANTHER" id="PTHR42858:SF1">
    <property type="entry name" value="LD15494P"/>
    <property type="match status" value="1"/>
</dbReference>
<sequence>MEKVLRQINLARGWPSLENLRRVAPLVQKWSAASLQAACESDEAAGSLFGYCSTCPVVQRDFEISLKDFMSRNGYGSRDKVDRLSITLTPGGSYAIDVCTRQAIVDLGKRDVALVESPTYYLADRIFGEHNLEVVGVDSDECGLVPESLEDMLIRLKNEGKTVQILYTIPGHHNPTSCTLSDERRKRIVELSQKYDFYIIADEVYQSLSFQDHEFPPSLATLDKRVFSVSSFSKIISPGMRLGWISTEAQVTVGKGVFESGGNISSYTAAMIHPGLESREIDKHLSIIRSDLYLRAKTLYTALQQALGDKGKLFSFAEPQGGFFLWLEVSPVAGFTTSQFAEEVSKRNVTFKIQDDGLRLCFAYEPIKDLQIAATRIADAANACYFIAKAK</sequence>
<dbReference type="Gene3D" id="3.40.640.10">
    <property type="entry name" value="Type I PLP-dependent aspartate aminotransferase-like (Major domain)"/>
    <property type="match status" value="1"/>
</dbReference>
<organism evidence="2">
    <name type="scientific">Aplanochytrium stocchinoi</name>
    <dbReference type="NCBI Taxonomy" id="215587"/>
    <lineage>
        <taxon>Eukaryota</taxon>
        <taxon>Sar</taxon>
        <taxon>Stramenopiles</taxon>
        <taxon>Bigyra</taxon>
        <taxon>Labyrinthulomycetes</taxon>
        <taxon>Thraustochytrida</taxon>
        <taxon>Thraustochytriidae</taxon>
        <taxon>Aplanochytrium</taxon>
    </lineage>
</organism>
<dbReference type="PANTHER" id="PTHR42858">
    <property type="entry name" value="AMINOTRANSFERASE"/>
    <property type="match status" value="1"/>
</dbReference>
<name>A0A7S3LN79_9STRA</name>
<dbReference type="GO" id="GO:0030170">
    <property type="term" value="F:pyridoxal phosphate binding"/>
    <property type="evidence" value="ECO:0007669"/>
    <property type="project" value="InterPro"/>
</dbReference>
<feature type="domain" description="Aminotransferase class I/classII large" evidence="1">
    <location>
        <begin position="34"/>
        <end position="377"/>
    </location>
</feature>
<evidence type="ECO:0000259" key="1">
    <source>
        <dbReference type="Pfam" id="PF00155"/>
    </source>
</evidence>
<dbReference type="SUPFAM" id="SSF53383">
    <property type="entry name" value="PLP-dependent transferases"/>
    <property type="match status" value="1"/>
</dbReference>
<dbReference type="Pfam" id="PF00155">
    <property type="entry name" value="Aminotran_1_2"/>
    <property type="match status" value="1"/>
</dbReference>
<reference evidence="2" key="1">
    <citation type="submission" date="2021-01" db="EMBL/GenBank/DDBJ databases">
        <authorList>
            <person name="Corre E."/>
            <person name="Pelletier E."/>
            <person name="Niang G."/>
            <person name="Scheremetjew M."/>
            <person name="Finn R."/>
            <person name="Kale V."/>
            <person name="Holt S."/>
            <person name="Cochrane G."/>
            <person name="Meng A."/>
            <person name="Brown T."/>
            <person name="Cohen L."/>
        </authorList>
    </citation>
    <scope>NUCLEOTIDE SEQUENCE</scope>
    <source>
        <strain evidence="2">GSBS06</strain>
    </source>
</reference>
<dbReference type="InterPro" id="IPR015424">
    <property type="entry name" value="PyrdxlP-dep_Trfase"/>
</dbReference>